<organism evidence="1 2">
    <name type="scientific">Pyricularia oryzae</name>
    <name type="common">Rice blast fungus</name>
    <name type="synonym">Magnaporthe oryzae</name>
    <dbReference type="NCBI Taxonomy" id="318829"/>
    <lineage>
        <taxon>Eukaryota</taxon>
        <taxon>Fungi</taxon>
        <taxon>Dikarya</taxon>
        <taxon>Ascomycota</taxon>
        <taxon>Pezizomycotina</taxon>
        <taxon>Sordariomycetes</taxon>
        <taxon>Sordariomycetidae</taxon>
        <taxon>Magnaporthales</taxon>
        <taxon>Pyriculariaceae</taxon>
        <taxon>Pyricularia</taxon>
    </lineage>
</organism>
<reference evidence="1 2" key="1">
    <citation type="journal article" date="2019" name="Mol. Biol. Evol.">
        <title>Blast fungal genomes show frequent chromosomal changes, gene gains and losses, and effector gene turnover.</title>
        <authorList>
            <person name="Gomez Luciano L.B."/>
            <person name="Jason Tsai I."/>
            <person name="Chuma I."/>
            <person name="Tosa Y."/>
            <person name="Chen Y.H."/>
            <person name="Li J.Y."/>
            <person name="Li M.Y."/>
            <person name="Jade Lu M.Y."/>
            <person name="Nakayashiki H."/>
            <person name="Li W.H."/>
        </authorList>
    </citation>
    <scope>NUCLEOTIDE SEQUENCE [LARGE SCALE GENOMIC DNA]</scope>
    <source>
        <strain evidence="1">MZ5-1-6</strain>
    </source>
</reference>
<evidence type="ECO:0000313" key="2">
    <source>
        <dbReference type="Proteomes" id="UP000294847"/>
    </source>
</evidence>
<evidence type="ECO:0000313" key="1">
    <source>
        <dbReference type="EMBL" id="QBZ61336.1"/>
    </source>
</evidence>
<dbReference type="Proteomes" id="UP000294847">
    <property type="component" value="Chromosome 4"/>
</dbReference>
<feature type="non-terminal residue" evidence="1">
    <location>
        <position position="1"/>
    </location>
</feature>
<proteinExistence type="predicted"/>
<protein>
    <submittedName>
        <fullName evidence="1">Uncharacterized protein</fullName>
    </submittedName>
</protein>
<gene>
    <name evidence="1" type="ORF">PoMZ_08285</name>
</gene>
<dbReference type="EMBL" id="CP034207">
    <property type="protein sequence ID" value="QBZ61336.1"/>
    <property type="molecule type" value="Genomic_DNA"/>
</dbReference>
<name>A0A4P7NHH8_PYROR</name>
<sequence length="87" mass="9947">TEATCLSYFSGISATNFIFLSEPKGRTQAYIILQLNRWHFNSHIRTRMCKHILNAQVSIRSPCCNAPHIHTMSQHITPSAWVVSGRY</sequence>
<dbReference type="AlphaFoldDB" id="A0A4P7NHH8"/>
<accession>A0A4P7NHH8</accession>